<name>A0ABR8ZAP0_9FLAO</name>
<keyword evidence="2" id="KW-1185">Reference proteome</keyword>
<gene>
    <name evidence="1" type="ORF">IC610_08005</name>
</gene>
<evidence type="ECO:0000313" key="1">
    <source>
        <dbReference type="EMBL" id="MBD8082367.1"/>
    </source>
</evidence>
<dbReference type="EMBL" id="JACYFS010000001">
    <property type="protein sequence ID" value="MBD8082367.1"/>
    <property type="molecule type" value="Genomic_DNA"/>
</dbReference>
<dbReference type="RefSeq" id="WP_191736148.1">
    <property type="nucleotide sequence ID" value="NZ_JACYFS010000001.1"/>
</dbReference>
<protein>
    <submittedName>
        <fullName evidence="1">Uncharacterized protein</fullName>
    </submittedName>
</protein>
<comment type="caution">
    <text evidence="1">The sequence shown here is derived from an EMBL/GenBank/DDBJ whole genome shotgun (WGS) entry which is preliminary data.</text>
</comment>
<organism evidence="1 2">
    <name type="scientific">Chryseobacterium caseinilyticum</name>
    <dbReference type="NCBI Taxonomy" id="2771428"/>
    <lineage>
        <taxon>Bacteria</taxon>
        <taxon>Pseudomonadati</taxon>
        <taxon>Bacteroidota</taxon>
        <taxon>Flavobacteriia</taxon>
        <taxon>Flavobacteriales</taxon>
        <taxon>Weeksellaceae</taxon>
        <taxon>Chryseobacterium group</taxon>
        <taxon>Chryseobacterium</taxon>
    </lineage>
</organism>
<sequence length="159" mass="18689">MREIVSYLINDILNAHHDNGFEVEETVQTIEQHFDDVEKYLNGMSSNLTFGEYCGLESKYFPPADYFSEEELSLICKEFEKMMYTWNLAYDYPEKLPISLIYNALIETLDTQTTIISSGMIHFDFCTGYAPECVWKEYCPCLEIWNRDDDDDENYNKGL</sequence>
<accession>A0ABR8ZAP0</accession>
<proteinExistence type="predicted"/>
<evidence type="ECO:0000313" key="2">
    <source>
        <dbReference type="Proteomes" id="UP000637299"/>
    </source>
</evidence>
<reference evidence="1 2" key="1">
    <citation type="submission" date="2020-09" db="EMBL/GenBank/DDBJ databases">
        <title>Genome seq and assembly of Chryseobacterium sp.</title>
        <authorList>
            <person name="Chhetri G."/>
        </authorList>
    </citation>
    <scope>NUCLEOTIDE SEQUENCE [LARGE SCALE GENOMIC DNA]</scope>
    <source>
        <strain evidence="1 2">GCR10</strain>
    </source>
</reference>
<dbReference type="Proteomes" id="UP000637299">
    <property type="component" value="Unassembled WGS sequence"/>
</dbReference>